<gene>
    <name evidence="2" type="ORF">LIER_22353</name>
</gene>
<evidence type="ECO:0000259" key="1">
    <source>
        <dbReference type="Pfam" id="PF13966"/>
    </source>
</evidence>
<reference evidence="2 3" key="1">
    <citation type="submission" date="2024-01" db="EMBL/GenBank/DDBJ databases">
        <title>The complete chloroplast genome sequence of Lithospermum erythrorhizon: insights into the phylogenetic relationship among Boraginaceae species and the maternal lineages of purple gromwells.</title>
        <authorList>
            <person name="Okada T."/>
            <person name="Watanabe K."/>
        </authorList>
    </citation>
    <scope>NUCLEOTIDE SEQUENCE [LARGE SCALE GENOMIC DNA]</scope>
</reference>
<dbReference type="EMBL" id="BAABME010006086">
    <property type="protein sequence ID" value="GAA0167413.1"/>
    <property type="molecule type" value="Genomic_DNA"/>
</dbReference>
<organism evidence="2 3">
    <name type="scientific">Lithospermum erythrorhizon</name>
    <name type="common">Purple gromwell</name>
    <name type="synonym">Lithospermum officinale var. erythrorhizon</name>
    <dbReference type="NCBI Taxonomy" id="34254"/>
    <lineage>
        <taxon>Eukaryota</taxon>
        <taxon>Viridiplantae</taxon>
        <taxon>Streptophyta</taxon>
        <taxon>Embryophyta</taxon>
        <taxon>Tracheophyta</taxon>
        <taxon>Spermatophyta</taxon>
        <taxon>Magnoliopsida</taxon>
        <taxon>eudicotyledons</taxon>
        <taxon>Gunneridae</taxon>
        <taxon>Pentapetalae</taxon>
        <taxon>asterids</taxon>
        <taxon>lamiids</taxon>
        <taxon>Boraginales</taxon>
        <taxon>Boraginaceae</taxon>
        <taxon>Boraginoideae</taxon>
        <taxon>Lithospermeae</taxon>
        <taxon>Lithospermum</taxon>
    </lineage>
</organism>
<accession>A0AAV3QWM7</accession>
<dbReference type="Pfam" id="PF13966">
    <property type="entry name" value="zf-RVT"/>
    <property type="match status" value="1"/>
</dbReference>
<sequence length="195" mass="21850">MVLNCVNEGRFLKKFNLTLITLISKVPNPVEIMHFRPIALCFATPQRNFTQKSTVTFSPNVCRDTRVAISRLLGTQEVTAHGTYLGLPSTIGSSKKERGLTNSLPTIDNLRTRQIDIDPTCLLCSVTHDIVVHIFNTCSKVKEFCKELNIEDEVVGALSFQDLFAARRTHISAEQFLMGIMHVRSMAPAESQTQR</sequence>
<evidence type="ECO:0000313" key="2">
    <source>
        <dbReference type="EMBL" id="GAA0167413.1"/>
    </source>
</evidence>
<protein>
    <recommendedName>
        <fullName evidence="1">Reverse transcriptase zinc-binding domain-containing protein</fullName>
    </recommendedName>
</protein>
<comment type="caution">
    <text evidence="2">The sequence shown here is derived from an EMBL/GenBank/DDBJ whole genome shotgun (WGS) entry which is preliminary data.</text>
</comment>
<feature type="domain" description="Reverse transcriptase zinc-binding" evidence="1">
    <location>
        <begin position="100"/>
        <end position="143"/>
    </location>
</feature>
<evidence type="ECO:0000313" key="3">
    <source>
        <dbReference type="Proteomes" id="UP001454036"/>
    </source>
</evidence>
<dbReference type="AlphaFoldDB" id="A0AAV3QWM7"/>
<dbReference type="InterPro" id="IPR026960">
    <property type="entry name" value="RVT-Znf"/>
</dbReference>
<proteinExistence type="predicted"/>
<name>A0AAV3QWM7_LITER</name>
<keyword evidence="3" id="KW-1185">Reference proteome</keyword>
<dbReference type="Proteomes" id="UP001454036">
    <property type="component" value="Unassembled WGS sequence"/>
</dbReference>